<evidence type="ECO:0000313" key="2">
    <source>
        <dbReference type="Proteomes" id="UP000229342"/>
    </source>
</evidence>
<dbReference type="Proteomes" id="UP000229342">
    <property type="component" value="Unassembled WGS sequence"/>
</dbReference>
<dbReference type="EMBL" id="PCVG01000085">
    <property type="protein sequence ID" value="PIQ68041.1"/>
    <property type="molecule type" value="Genomic_DNA"/>
</dbReference>
<accession>A0A2H0K9V2</accession>
<dbReference type="Pfam" id="PF07610">
    <property type="entry name" value="DUF1573"/>
    <property type="match status" value="1"/>
</dbReference>
<comment type="caution">
    <text evidence="1">The sequence shown here is derived from an EMBL/GenBank/DDBJ whole genome shotgun (WGS) entry which is preliminary data.</text>
</comment>
<evidence type="ECO:0000313" key="1">
    <source>
        <dbReference type="EMBL" id="PIQ68041.1"/>
    </source>
</evidence>
<dbReference type="InterPro" id="IPR011467">
    <property type="entry name" value="DUF1573"/>
</dbReference>
<sequence>MKQLGILIGVFAVVILLAWGGRIASTAPSEPSANSASAQSAFDFTDTAHDFGSISMKDGPVAYRFSLTNSTDHEVSIERITTSCMCTNAYLHDDSDKKGPFGMPGHGIIPRVNDAVAVAGSREVEVVFDPTAHGPAGIGPIERAVFVEDTEGGTQILTIKALVTP</sequence>
<dbReference type="InterPro" id="IPR013783">
    <property type="entry name" value="Ig-like_fold"/>
</dbReference>
<evidence type="ECO:0008006" key="3">
    <source>
        <dbReference type="Google" id="ProtNLM"/>
    </source>
</evidence>
<reference evidence="1 2" key="1">
    <citation type="submission" date="2017-09" db="EMBL/GenBank/DDBJ databases">
        <title>Depth-based differentiation of microbial function through sediment-hosted aquifers and enrichment of novel symbionts in the deep terrestrial subsurface.</title>
        <authorList>
            <person name="Probst A.J."/>
            <person name="Ladd B."/>
            <person name="Jarett J.K."/>
            <person name="Geller-Mcgrath D.E."/>
            <person name="Sieber C.M."/>
            <person name="Emerson J.B."/>
            <person name="Anantharaman K."/>
            <person name="Thomas B.C."/>
            <person name="Malmstrom R."/>
            <person name="Stieglmeier M."/>
            <person name="Klingl A."/>
            <person name="Woyke T."/>
            <person name="Ryan C.M."/>
            <person name="Banfield J.F."/>
        </authorList>
    </citation>
    <scope>NUCLEOTIDE SEQUENCE [LARGE SCALE GENOMIC DNA]</scope>
    <source>
        <strain evidence="1">CG11_big_fil_rev_8_21_14_0_20_46_11</strain>
    </source>
</reference>
<gene>
    <name evidence="1" type="ORF">COV91_06190</name>
</gene>
<name>A0A2H0K9V2_9BACT</name>
<dbReference type="AlphaFoldDB" id="A0A2H0K9V2"/>
<dbReference type="Gene3D" id="2.60.40.10">
    <property type="entry name" value="Immunoglobulins"/>
    <property type="match status" value="1"/>
</dbReference>
<proteinExistence type="predicted"/>
<protein>
    <recommendedName>
        <fullName evidence="3">DUF1573 domain-containing protein</fullName>
    </recommendedName>
</protein>
<organism evidence="1 2">
    <name type="scientific">Candidatus Taylorbacteria bacterium CG11_big_fil_rev_8_21_14_0_20_46_11</name>
    <dbReference type="NCBI Taxonomy" id="1975025"/>
    <lineage>
        <taxon>Bacteria</taxon>
        <taxon>Candidatus Tayloriibacteriota</taxon>
    </lineage>
</organism>